<dbReference type="CDD" id="cd02440">
    <property type="entry name" value="AdoMet_MTases"/>
    <property type="match status" value="1"/>
</dbReference>
<accession>A0A507FA18</accession>
<dbReference type="GO" id="GO:0016433">
    <property type="term" value="F:rRNA (adenine) methyltransferase activity"/>
    <property type="evidence" value="ECO:0007669"/>
    <property type="project" value="TreeGrafter"/>
</dbReference>
<dbReference type="InterPro" id="IPR007823">
    <property type="entry name" value="RRP8"/>
</dbReference>
<keyword evidence="12" id="KW-1185">Reference proteome</keyword>
<evidence type="ECO:0000256" key="9">
    <source>
        <dbReference type="RuleBase" id="RU365074"/>
    </source>
</evidence>
<dbReference type="PANTHER" id="PTHR12787">
    <property type="entry name" value="RIBOSOMAL RNA-PROCESSING PROTEIN 8"/>
    <property type="match status" value="1"/>
</dbReference>
<dbReference type="Gene3D" id="1.10.10.2150">
    <property type="entry name" value="Ribosomal RNA-processing protein 8, N-terminal domain"/>
    <property type="match status" value="1"/>
</dbReference>
<evidence type="ECO:0000256" key="4">
    <source>
        <dbReference type="ARBA" id="ARBA00022603"/>
    </source>
</evidence>
<feature type="compositionally biased region" description="Polar residues" evidence="10">
    <location>
        <begin position="129"/>
        <end position="152"/>
    </location>
</feature>
<evidence type="ECO:0000256" key="7">
    <source>
        <dbReference type="ARBA" id="ARBA00023242"/>
    </source>
</evidence>
<keyword evidence="5 9" id="KW-0808">Transferase</keyword>
<evidence type="ECO:0000313" key="11">
    <source>
        <dbReference type="EMBL" id="TPX73123.1"/>
    </source>
</evidence>
<dbReference type="EMBL" id="QEAP01000207">
    <property type="protein sequence ID" value="TPX73123.1"/>
    <property type="molecule type" value="Genomic_DNA"/>
</dbReference>
<sequence>MTDTPKPKRKQGAGAIEKRKEKRNTKFEAERQQKAQKKAAKAAITPAAPPAAVAAKREHPESKNDDANASAKKQKVEPAATVANMGIANEAATASKSPAPKIPANDNSGVVMKAVKLTDDKKAKLLQALSRSKSNNTKPTNSKSESSATSGEATPKQPTAKPPQQPKKTATPTATNQLTELQAKMKKTLSGGRFRMINEQLYTTTSDIAVNLFLKEPETFDIYHEGFRAQVESWPSNPVDHYIKTLSALTPSKSAKSGQQKPIVIVDMGCGEAALAKSIMSLNTTESKRFMVHSFDLASPNEYVVACDIRNVPLKDEEADVVVFSLSLMGTNFLDFIKEAWRILKTGGNLKIAEVVSRFPSVNKFIEALVALGFKLTSKNTSNKMFVFFEFVKLAKAPEVKRKEAKDDDEKPLLTPCLYRKR</sequence>
<evidence type="ECO:0000256" key="1">
    <source>
        <dbReference type="ARBA" id="ARBA00004604"/>
    </source>
</evidence>
<dbReference type="InterPro" id="IPR042036">
    <property type="entry name" value="RRP8_N"/>
</dbReference>
<comment type="subcellular location">
    <subcellularLocation>
        <location evidence="1 9">Nucleus</location>
        <location evidence="1 9">Nucleolus</location>
    </subcellularLocation>
</comment>
<comment type="function">
    <text evidence="9">S-adenosyl-L-methionine-dependent methyltransferase that specifically methylates the N(1) position of adenine in helix 25.1 in 25S rRNA. Required both for ribosomal 40S and 60S subunits biogenesis. Required for efficient pre-rRNA cleavage at site A2.</text>
</comment>
<dbReference type="GO" id="GO:0005730">
    <property type="term" value="C:nucleolus"/>
    <property type="evidence" value="ECO:0007669"/>
    <property type="project" value="UniProtKB-SubCell"/>
</dbReference>
<feature type="region of interest" description="Disordered" evidence="10">
    <location>
        <begin position="128"/>
        <end position="177"/>
    </location>
</feature>
<evidence type="ECO:0000256" key="5">
    <source>
        <dbReference type="ARBA" id="ARBA00022679"/>
    </source>
</evidence>
<dbReference type="AlphaFoldDB" id="A0A507FA18"/>
<keyword evidence="7 9" id="KW-0539">Nucleus</keyword>
<comment type="caution">
    <text evidence="11">The sequence shown here is derived from an EMBL/GenBank/DDBJ whole genome shotgun (WGS) entry which is preliminary data.</text>
</comment>
<protein>
    <recommendedName>
        <fullName evidence="8 9">Ribosomal RNA-processing protein 8</fullName>
        <ecNumber evidence="9">2.1.1.-</ecNumber>
    </recommendedName>
</protein>
<gene>
    <name evidence="11" type="ORF">CcCBS67573_g05607</name>
</gene>
<keyword evidence="4 9" id="KW-0489">Methyltransferase</keyword>
<dbReference type="GO" id="GO:0042273">
    <property type="term" value="P:ribosomal large subunit biogenesis"/>
    <property type="evidence" value="ECO:0007669"/>
    <property type="project" value="TreeGrafter"/>
</dbReference>
<dbReference type="Pfam" id="PF05148">
    <property type="entry name" value="Methyltransf_8"/>
    <property type="match status" value="1"/>
</dbReference>
<dbReference type="STRING" id="246404.A0A507FA18"/>
<evidence type="ECO:0000256" key="6">
    <source>
        <dbReference type="ARBA" id="ARBA00022691"/>
    </source>
</evidence>
<feature type="compositionally biased region" description="Basic and acidic residues" evidence="10">
    <location>
        <begin position="55"/>
        <end position="66"/>
    </location>
</feature>
<dbReference type="EC" id="2.1.1.-" evidence="9"/>
<proteinExistence type="inferred from homology"/>
<dbReference type="Proteomes" id="UP000320333">
    <property type="component" value="Unassembled WGS sequence"/>
</dbReference>
<dbReference type="InterPro" id="IPR029063">
    <property type="entry name" value="SAM-dependent_MTases_sf"/>
</dbReference>
<keyword evidence="3 9" id="KW-0698">rRNA processing</keyword>
<name>A0A507FA18_9FUNG</name>
<feature type="compositionally biased region" description="Basic and acidic residues" evidence="10">
    <location>
        <begin position="16"/>
        <end position="33"/>
    </location>
</feature>
<evidence type="ECO:0000256" key="8">
    <source>
        <dbReference type="ARBA" id="ARBA00076672"/>
    </source>
</evidence>
<evidence type="ECO:0000313" key="12">
    <source>
        <dbReference type="Proteomes" id="UP000320333"/>
    </source>
</evidence>
<keyword evidence="6 9" id="KW-0949">S-adenosyl-L-methionine</keyword>
<dbReference type="SUPFAM" id="SSF53335">
    <property type="entry name" value="S-adenosyl-L-methionine-dependent methyltransferases"/>
    <property type="match status" value="1"/>
</dbReference>
<dbReference type="OrthoDB" id="10258825at2759"/>
<feature type="region of interest" description="Disordered" evidence="10">
    <location>
        <begin position="1"/>
        <end position="82"/>
    </location>
</feature>
<dbReference type="Gene3D" id="3.40.50.150">
    <property type="entry name" value="Vaccinia Virus protein VP39"/>
    <property type="match status" value="1"/>
</dbReference>
<evidence type="ECO:0000256" key="2">
    <source>
        <dbReference type="ARBA" id="ARBA00006301"/>
    </source>
</evidence>
<evidence type="ECO:0000256" key="10">
    <source>
        <dbReference type="SAM" id="MobiDB-lite"/>
    </source>
</evidence>
<dbReference type="PANTHER" id="PTHR12787:SF0">
    <property type="entry name" value="RIBOSOMAL RNA-PROCESSING PROTEIN 8"/>
    <property type="match status" value="1"/>
</dbReference>
<dbReference type="FunFam" id="1.10.10.2150:FF:000001">
    <property type="entry name" value="Ribosomal RNA-processing protein 8"/>
    <property type="match status" value="1"/>
</dbReference>
<organism evidence="11 12">
    <name type="scientific">Chytriomyces confervae</name>
    <dbReference type="NCBI Taxonomy" id="246404"/>
    <lineage>
        <taxon>Eukaryota</taxon>
        <taxon>Fungi</taxon>
        <taxon>Fungi incertae sedis</taxon>
        <taxon>Chytridiomycota</taxon>
        <taxon>Chytridiomycota incertae sedis</taxon>
        <taxon>Chytridiomycetes</taxon>
        <taxon>Chytridiales</taxon>
        <taxon>Chytriomycetaceae</taxon>
        <taxon>Chytriomyces</taxon>
    </lineage>
</organism>
<feature type="compositionally biased region" description="Low complexity" evidence="10">
    <location>
        <begin position="166"/>
        <end position="175"/>
    </location>
</feature>
<comment type="similarity">
    <text evidence="2 9">Belongs to the methyltransferase superfamily. RRP8 family.</text>
</comment>
<reference evidence="11 12" key="1">
    <citation type="journal article" date="2019" name="Sci. Rep.">
        <title>Comparative genomics of chytrid fungi reveal insights into the obligate biotrophic and pathogenic lifestyle of Synchytrium endobioticum.</title>
        <authorList>
            <person name="van de Vossenberg B.T.L.H."/>
            <person name="Warris S."/>
            <person name="Nguyen H.D.T."/>
            <person name="van Gent-Pelzer M.P.E."/>
            <person name="Joly D.L."/>
            <person name="van de Geest H.C."/>
            <person name="Bonants P.J.M."/>
            <person name="Smith D.S."/>
            <person name="Levesque C.A."/>
            <person name="van der Lee T.A.J."/>
        </authorList>
    </citation>
    <scope>NUCLEOTIDE SEQUENCE [LARGE SCALE GENOMIC DNA]</scope>
    <source>
        <strain evidence="11 12">CBS 675.73</strain>
    </source>
</reference>
<feature type="compositionally biased region" description="Low complexity" evidence="10">
    <location>
        <begin position="41"/>
        <end position="54"/>
    </location>
</feature>
<evidence type="ECO:0000256" key="3">
    <source>
        <dbReference type="ARBA" id="ARBA00022552"/>
    </source>
</evidence>